<comment type="caution">
    <text evidence="2">The sequence shown here is derived from an EMBL/GenBank/DDBJ whole genome shotgun (WGS) entry which is preliminary data.</text>
</comment>
<keyword evidence="3" id="KW-1185">Reference proteome</keyword>
<name>A0A327R6L3_9FLAO</name>
<sequence>MNNLDYSISLRVKGFSKNEIKMKLFEKGLDETQIDYYLKKSDEIFLNRTLESKRYNPDRKTKSGFKIIILLLSLLLLSFVFFGYARIGLLGLFIFWSLIGYSSFRK</sequence>
<gene>
    <name evidence="2" type="ORF">LY08_02711</name>
</gene>
<protein>
    <submittedName>
        <fullName evidence="2">Uncharacterized protein</fullName>
    </submittedName>
</protein>
<feature type="transmembrane region" description="Helical" evidence="1">
    <location>
        <begin position="87"/>
        <end position="104"/>
    </location>
</feature>
<dbReference type="EMBL" id="QLLO01000017">
    <property type="protein sequence ID" value="RAJ11748.1"/>
    <property type="molecule type" value="Genomic_DNA"/>
</dbReference>
<evidence type="ECO:0000313" key="3">
    <source>
        <dbReference type="Proteomes" id="UP000248703"/>
    </source>
</evidence>
<feature type="transmembrane region" description="Helical" evidence="1">
    <location>
        <begin position="63"/>
        <end position="81"/>
    </location>
</feature>
<evidence type="ECO:0000313" key="2">
    <source>
        <dbReference type="EMBL" id="RAJ11748.1"/>
    </source>
</evidence>
<reference evidence="2 3" key="1">
    <citation type="submission" date="2018-06" db="EMBL/GenBank/DDBJ databases">
        <title>Genomic Encyclopedia of Archaeal and Bacterial Type Strains, Phase II (KMG-II): from individual species to whole genera.</title>
        <authorList>
            <person name="Goeker M."/>
        </authorList>
    </citation>
    <scope>NUCLEOTIDE SEQUENCE [LARGE SCALE GENOMIC DNA]</scope>
    <source>
        <strain evidence="2 3">DSM 24464</strain>
    </source>
</reference>
<proteinExistence type="predicted"/>
<keyword evidence="1" id="KW-1133">Transmembrane helix</keyword>
<dbReference type="AlphaFoldDB" id="A0A327R6L3"/>
<evidence type="ECO:0000256" key="1">
    <source>
        <dbReference type="SAM" id="Phobius"/>
    </source>
</evidence>
<keyword evidence="1" id="KW-0812">Transmembrane</keyword>
<keyword evidence="1" id="KW-0472">Membrane</keyword>
<accession>A0A327R6L3</accession>
<dbReference type="Proteomes" id="UP000248703">
    <property type="component" value="Unassembled WGS sequence"/>
</dbReference>
<organism evidence="2 3">
    <name type="scientific">Olleya aquimaris</name>
    <dbReference type="NCBI Taxonomy" id="639310"/>
    <lineage>
        <taxon>Bacteria</taxon>
        <taxon>Pseudomonadati</taxon>
        <taxon>Bacteroidota</taxon>
        <taxon>Flavobacteriia</taxon>
        <taxon>Flavobacteriales</taxon>
        <taxon>Flavobacteriaceae</taxon>
    </lineage>
</organism>